<evidence type="ECO:0000256" key="4">
    <source>
        <dbReference type="ARBA" id="ARBA00023163"/>
    </source>
</evidence>
<dbReference type="AlphaFoldDB" id="A0A2P7SFN3"/>
<dbReference type="OrthoDB" id="9797134at2"/>
<dbReference type="Pfam" id="PF22029">
    <property type="entry name" value="PhyR_sigma2"/>
    <property type="match status" value="1"/>
</dbReference>
<dbReference type="GO" id="GO:0006352">
    <property type="term" value="P:DNA-templated transcription initiation"/>
    <property type="evidence" value="ECO:0007669"/>
    <property type="project" value="InterPro"/>
</dbReference>
<evidence type="ECO:0000259" key="5">
    <source>
        <dbReference type="Pfam" id="PF08281"/>
    </source>
</evidence>
<protein>
    <submittedName>
        <fullName evidence="7">RNA polymerase subunit sigma-70</fullName>
    </submittedName>
</protein>
<dbReference type="InterPro" id="IPR013325">
    <property type="entry name" value="RNA_pol_sigma_r2"/>
</dbReference>
<dbReference type="InterPro" id="IPR036388">
    <property type="entry name" value="WH-like_DNA-bd_sf"/>
</dbReference>
<dbReference type="Gene3D" id="1.10.1740.10">
    <property type="match status" value="1"/>
</dbReference>
<comment type="caution">
    <text evidence="7">The sequence shown here is derived from an EMBL/GenBank/DDBJ whole genome shotgun (WGS) entry which is preliminary data.</text>
</comment>
<dbReference type="Gene3D" id="1.10.10.10">
    <property type="entry name" value="Winged helix-like DNA-binding domain superfamily/Winged helix DNA-binding domain"/>
    <property type="match status" value="1"/>
</dbReference>
<evidence type="ECO:0000256" key="2">
    <source>
        <dbReference type="ARBA" id="ARBA00023015"/>
    </source>
</evidence>
<evidence type="ECO:0000256" key="3">
    <source>
        <dbReference type="ARBA" id="ARBA00023082"/>
    </source>
</evidence>
<evidence type="ECO:0000313" key="7">
    <source>
        <dbReference type="EMBL" id="PSJ61280.1"/>
    </source>
</evidence>
<dbReference type="Pfam" id="PF08281">
    <property type="entry name" value="Sigma70_r4_2"/>
    <property type="match status" value="1"/>
</dbReference>
<dbReference type="GO" id="GO:0016987">
    <property type="term" value="F:sigma factor activity"/>
    <property type="evidence" value="ECO:0007669"/>
    <property type="project" value="UniProtKB-KW"/>
</dbReference>
<dbReference type="SUPFAM" id="SSF88659">
    <property type="entry name" value="Sigma3 and sigma4 domains of RNA polymerase sigma factors"/>
    <property type="match status" value="1"/>
</dbReference>
<dbReference type="InterPro" id="IPR013249">
    <property type="entry name" value="RNA_pol_sigma70_r4_t2"/>
</dbReference>
<dbReference type="InterPro" id="IPR039425">
    <property type="entry name" value="RNA_pol_sigma-70-like"/>
</dbReference>
<dbReference type="Proteomes" id="UP000240653">
    <property type="component" value="Unassembled WGS sequence"/>
</dbReference>
<reference evidence="7 8" key="1">
    <citation type="submission" date="2018-03" db="EMBL/GenBank/DDBJ databases">
        <title>The draft genome of Mesorhizobium soli JCM 19897.</title>
        <authorList>
            <person name="Li L."/>
            <person name="Liu L."/>
            <person name="Liang L."/>
            <person name="Wang T."/>
            <person name="Zhang X."/>
        </authorList>
    </citation>
    <scope>NUCLEOTIDE SEQUENCE [LARGE SCALE GENOMIC DNA]</scope>
    <source>
        <strain evidence="7 8">JCM 19897</strain>
    </source>
</reference>
<dbReference type="PANTHER" id="PTHR43133:SF25">
    <property type="entry name" value="RNA POLYMERASE SIGMA FACTOR RFAY-RELATED"/>
    <property type="match status" value="1"/>
</dbReference>
<accession>A0A2P7SFN3</accession>
<evidence type="ECO:0000259" key="6">
    <source>
        <dbReference type="Pfam" id="PF22029"/>
    </source>
</evidence>
<keyword evidence="3" id="KW-0731">Sigma factor</keyword>
<feature type="domain" description="RNA polymerase sigma factor 70 region 4 type 2" evidence="5">
    <location>
        <begin position="102"/>
        <end position="154"/>
    </location>
</feature>
<dbReference type="RefSeq" id="WP_106723707.1">
    <property type="nucleotide sequence ID" value="NZ_PXYL01000004.1"/>
</dbReference>
<comment type="similarity">
    <text evidence="1">Belongs to the sigma-70 factor family. ECF subfamily.</text>
</comment>
<keyword evidence="8" id="KW-1185">Reference proteome</keyword>
<dbReference type="GO" id="GO:0003677">
    <property type="term" value="F:DNA binding"/>
    <property type="evidence" value="ECO:0007669"/>
    <property type="project" value="InterPro"/>
</dbReference>
<dbReference type="SUPFAM" id="SSF88946">
    <property type="entry name" value="Sigma2 domain of RNA polymerase sigma factors"/>
    <property type="match status" value="1"/>
</dbReference>
<gene>
    <name evidence="7" type="ORF">C7I85_09370</name>
</gene>
<sequence>MDQRRAAILAEIPGLRRYARALLRNRDAADDLVQDCLERALARMDSWQTGDSPRRWLFTIMHHLFVDRVRKDKRHGGTATLPLEASEAMALPAYQGQSVVSHEILDALQAIHPDRRTALLMVAVEGFSYAEAAEVLGIPAGTLMSRIARGREELRAILEDGSRRRAIRIIDK</sequence>
<dbReference type="PANTHER" id="PTHR43133">
    <property type="entry name" value="RNA POLYMERASE ECF-TYPE SIGMA FACTO"/>
    <property type="match status" value="1"/>
</dbReference>
<evidence type="ECO:0000256" key="1">
    <source>
        <dbReference type="ARBA" id="ARBA00010641"/>
    </source>
</evidence>
<dbReference type="CDD" id="cd06171">
    <property type="entry name" value="Sigma70_r4"/>
    <property type="match status" value="1"/>
</dbReference>
<dbReference type="InterPro" id="IPR053866">
    <property type="entry name" value="PhyR_sigma2"/>
</dbReference>
<keyword evidence="2" id="KW-0805">Transcription regulation</keyword>
<evidence type="ECO:0000313" key="8">
    <source>
        <dbReference type="Proteomes" id="UP000240653"/>
    </source>
</evidence>
<keyword evidence="4" id="KW-0804">Transcription</keyword>
<proteinExistence type="inferred from homology"/>
<dbReference type="InterPro" id="IPR013324">
    <property type="entry name" value="RNA_pol_sigma_r3/r4-like"/>
</dbReference>
<feature type="domain" description="PhyR sigma2" evidence="6">
    <location>
        <begin position="8"/>
        <end position="62"/>
    </location>
</feature>
<name>A0A2P7SFN3_9HYPH</name>
<dbReference type="NCBIfam" id="TIGR02937">
    <property type="entry name" value="sigma70-ECF"/>
    <property type="match status" value="1"/>
</dbReference>
<dbReference type="InterPro" id="IPR014284">
    <property type="entry name" value="RNA_pol_sigma-70_dom"/>
</dbReference>
<organism evidence="7 8">
    <name type="scientific">Pseudaminobacter soli</name>
    <name type="common">ex Li et al. 2025</name>
    <dbReference type="NCBI Taxonomy" id="1295366"/>
    <lineage>
        <taxon>Bacteria</taxon>
        <taxon>Pseudomonadati</taxon>
        <taxon>Pseudomonadota</taxon>
        <taxon>Alphaproteobacteria</taxon>
        <taxon>Hyphomicrobiales</taxon>
        <taxon>Phyllobacteriaceae</taxon>
        <taxon>Pseudaminobacter</taxon>
    </lineage>
</organism>
<dbReference type="EMBL" id="PXYL01000004">
    <property type="protein sequence ID" value="PSJ61280.1"/>
    <property type="molecule type" value="Genomic_DNA"/>
</dbReference>